<dbReference type="SUPFAM" id="SSF69796">
    <property type="entry name" value="Thymidylate synthase-complementing protein Thy1"/>
    <property type="match status" value="1"/>
</dbReference>
<dbReference type="GO" id="GO:0070402">
    <property type="term" value="F:NADPH binding"/>
    <property type="evidence" value="ECO:0007669"/>
    <property type="project" value="TreeGrafter"/>
</dbReference>
<proteinExistence type="predicted"/>
<dbReference type="InterPro" id="IPR003669">
    <property type="entry name" value="Thymidylate_synthase_ThyX"/>
</dbReference>
<dbReference type="PANTHER" id="PTHR34934:SF1">
    <property type="entry name" value="FLAVIN-DEPENDENT THYMIDYLATE SYNTHASE"/>
    <property type="match status" value="1"/>
</dbReference>
<accession>A0A8S5TJY3</accession>
<dbReference type="InterPro" id="IPR036098">
    <property type="entry name" value="Thymidylate_synthase_ThyX_sf"/>
</dbReference>
<dbReference type="Gene3D" id="3.30.1360.170">
    <property type="match status" value="2"/>
</dbReference>
<dbReference type="GO" id="GO:0050797">
    <property type="term" value="F:thymidylate synthase (FAD) activity"/>
    <property type="evidence" value="ECO:0007669"/>
    <property type="project" value="InterPro"/>
</dbReference>
<sequence>MKYVKSRVEIIRQGNSVKDMFRHIEQCGRISYKSEDRITEDSYGKFIPMLEEKGHLSVLEHGTVYLTIPKNVDCFVEECAKVLDSSYAHVEQDDENYYVTTNYRVVHPYGMEFLKTFWSDMTEHVARVTIKVTCSRGVGYELVRHRVMSFTQESTRYCNYSKGKFDHQLTFIIPSWITDLKDGDQFTKADLEPDKLIKSMLSVEDSKSPKTMILTSGHICAEECYMQLLGLGCKPQEARDVLPNGLKTELAISGTIPQWKHLLQLRSAKCGAVGVHPDTVKVADAIYEALRNQYIPMLNEKKD</sequence>
<protein>
    <submittedName>
        <fullName evidence="1">Thymidylate synthase complementing protein</fullName>
    </submittedName>
</protein>
<dbReference type="CDD" id="cd20175">
    <property type="entry name" value="ThyX"/>
    <property type="match status" value="1"/>
</dbReference>
<evidence type="ECO:0000313" key="1">
    <source>
        <dbReference type="EMBL" id="DAF63636.1"/>
    </source>
</evidence>
<dbReference type="GO" id="GO:0006231">
    <property type="term" value="P:dTMP biosynthetic process"/>
    <property type="evidence" value="ECO:0007669"/>
    <property type="project" value="InterPro"/>
</dbReference>
<dbReference type="EMBL" id="BK032843">
    <property type="protein sequence ID" value="DAF63636.1"/>
    <property type="molecule type" value="Genomic_DNA"/>
</dbReference>
<dbReference type="Pfam" id="PF02511">
    <property type="entry name" value="Thy1"/>
    <property type="match status" value="1"/>
</dbReference>
<organism evidence="1">
    <name type="scientific">Podoviridae sp. ctz6O13</name>
    <dbReference type="NCBI Taxonomy" id="2827757"/>
    <lineage>
        <taxon>Viruses</taxon>
        <taxon>Duplodnaviria</taxon>
        <taxon>Heunggongvirae</taxon>
        <taxon>Uroviricota</taxon>
        <taxon>Caudoviricetes</taxon>
    </lineage>
</organism>
<dbReference type="PANTHER" id="PTHR34934">
    <property type="entry name" value="FLAVIN-DEPENDENT THYMIDYLATE SYNTHASE"/>
    <property type="match status" value="1"/>
</dbReference>
<dbReference type="GO" id="GO:0050660">
    <property type="term" value="F:flavin adenine dinucleotide binding"/>
    <property type="evidence" value="ECO:0007669"/>
    <property type="project" value="InterPro"/>
</dbReference>
<dbReference type="PROSITE" id="PS51331">
    <property type="entry name" value="THYX"/>
    <property type="match status" value="1"/>
</dbReference>
<name>A0A8S5TJY3_9CAUD</name>
<dbReference type="GO" id="GO:0004799">
    <property type="term" value="F:thymidylate synthase activity"/>
    <property type="evidence" value="ECO:0007669"/>
    <property type="project" value="TreeGrafter"/>
</dbReference>
<reference evidence="1" key="1">
    <citation type="journal article" date="2021" name="Proc. Natl. Acad. Sci. U.S.A.">
        <title>A Catalog of Tens of Thousands of Viruses from Human Metagenomes Reveals Hidden Associations with Chronic Diseases.</title>
        <authorList>
            <person name="Tisza M.J."/>
            <person name="Buck C.B."/>
        </authorList>
    </citation>
    <scope>NUCLEOTIDE SEQUENCE</scope>
    <source>
        <strain evidence="1">Ctz6O13</strain>
    </source>
</reference>